<dbReference type="GO" id="GO:0016567">
    <property type="term" value="P:protein ubiquitination"/>
    <property type="evidence" value="ECO:0007669"/>
    <property type="project" value="InterPro"/>
</dbReference>
<dbReference type="PANTHER" id="PTHR46913">
    <property type="entry name" value="RING-H2 FINGER PROTEIN ATL16"/>
    <property type="match status" value="1"/>
</dbReference>
<dbReference type="GO" id="GO:0008270">
    <property type="term" value="F:zinc ion binding"/>
    <property type="evidence" value="ECO:0007669"/>
    <property type="project" value="UniProtKB-KW"/>
</dbReference>
<keyword evidence="4" id="KW-0808">Transferase</keyword>
<keyword evidence="5" id="KW-0479">Metal-binding</keyword>
<reference evidence="12" key="1">
    <citation type="journal article" date="2018" name="DNA Res.">
        <title>Multiple hybrid de novo genome assembly of finger millet, an orphan allotetraploid crop.</title>
        <authorList>
            <person name="Hatakeyama M."/>
            <person name="Aluri S."/>
            <person name="Balachadran M.T."/>
            <person name="Sivarajan S.R."/>
            <person name="Patrignani A."/>
            <person name="Gruter S."/>
            <person name="Poveda L."/>
            <person name="Shimizu-Inatsugi R."/>
            <person name="Baeten J."/>
            <person name="Francoijs K.J."/>
            <person name="Nataraja K.N."/>
            <person name="Reddy Y.A.N."/>
            <person name="Phadnis S."/>
            <person name="Ravikumar R.L."/>
            <person name="Schlapbach R."/>
            <person name="Sreeman S.M."/>
            <person name="Shimizu K.K."/>
        </authorList>
    </citation>
    <scope>NUCLEOTIDE SEQUENCE</scope>
</reference>
<dbReference type="Proteomes" id="UP001054889">
    <property type="component" value="Unassembled WGS sequence"/>
</dbReference>
<dbReference type="EC" id="2.3.2.27" evidence="3"/>
<feature type="domain" description="RING-type" evidence="11">
    <location>
        <begin position="142"/>
        <end position="184"/>
    </location>
</feature>
<accession>A0AAV5BLX2</accession>
<dbReference type="InterPro" id="IPR013083">
    <property type="entry name" value="Znf_RING/FYVE/PHD"/>
</dbReference>
<dbReference type="PROSITE" id="PS50089">
    <property type="entry name" value="ZF_RING_2"/>
    <property type="match status" value="1"/>
</dbReference>
<evidence type="ECO:0000256" key="7">
    <source>
        <dbReference type="ARBA" id="ARBA00022786"/>
    </source>
</evidence>
<dbReference type="GO" id="GO:0061630">
    <property type="term" value="F:ubiquitin protein ligase activity"/>
    <property type="evidence" value="ECO:0007669"/>
    <property type="project" value="UniProtKB-EC"/>
</dbReference>
<keyword evidence="10" id="KW-0472">Membrane</keyword>
<keyword evidence="6 9" id="KW-0863">Zinc-finger</keyword>
<dbReference type="PANTHER" id="PTHR46913:SF20">
    <property type="entry name" value="RING-TYPE E3 UBIQUITIN TRANSFERASE"/>
    <property type="match status" value="1"/>
</dbReference>
<dbReference type="SUPFAM" id="SSF57850">
    <property type="entry name" value="RING/U-box"/>
    <property type="match status" value="1"/>
</dbReference>
<gene>
    <name evidence="12" type="primary">ga03408</name>
    <name evidence="12" type="ORF">PR202_ga03408</name>
</gene>
<keyword evidence="7" id="KW-0833">Ubl conjugation pathway</keyword>
<dbReference type="Gene3D" id="3.30.40.10">
    <property type="entry name" value="Zinc/RING finger domain, C3HC4 (zinc finger)"/>
    <property type="match status" value="1"/>
</dbReference>
<comment type="caution">
    <text evidence="12">The sequence shown here is derived from an EMBL/GenBank/DDBJ whole genome shotgun (WGS) entry which is preliminary data.</text>
</comment>
<comment type="catalytic activity">
    <reaction evidence="1">
        <text>S-ubiquitinyl-[E2 ubiquitin-conjugating enzyme]-L-cysteine + [acceptor protein]-L-lysine = [E2 ubiquitin-conjugating enzyme]-L-cysteine + N(6)-ubiquitinyl-[acceptor protein]-L-lysine.</text>
        <dbReference type="EC" id="2.3.2.27"/>
    </reaction>
</comment>
<sequence length="316" mass="34218">MDAGRAGIVVPMPQVPGLLPFSPRPPPQMLSYSSSYTSSSHHPSSITSFPILLLTVLGILTTSLLLLTYYIFVIRCCLNWHDDSSVADLVTRSGGGTVVASSGTRPVTGTPSEAHGLEESTIQALPTFRYRKAIKSTDSSECAVCLSEFEEDERVRMLPSCLHAFHVDCIDTWLQGNANCPLCRATITGHCIIPMDQLQRPEEVAIQVATPTEVAQDTQAQQQQASIAAAESAGDTATAQQVSTDKRNNAWRDVEISSKEDEWAAVKDTDVLPLRRSSSMGAMGGEEIRLQIQNILQRNAHFHSDDTSSASSSSKV</sequence>
<dbReference type="CDD" id="cd16461">
    <property type="entry name" value="RING-H2_EL5-like"/>
    <property type="match status" value="1"/>
</dbReference>
<keyword evidence="8" id="KW-0862">Zinc</keyword>
<dbReference type="EMBL" id="BQKI01000001">
    <property type="protein sequence ID" value="GJM87451.1"/>
    <property type="molecule type" value="Genomic_DNA"/>
</dbReference>
<dbReference type="FunFam" id="3.30.40.10:FF:000456">
    <property type="entry name" value="RING-H2 finger protein ATL16"/>
    <property type="match status" value="1"/>
</dbReference>
<keyword evidence="10" id="KW-0812">Transmembrane</keyword>
<evidence type="ECO:0000256" key="10">
    <source>
        <dbReference type="SAM" id="Phobius"/>
    </source>
</evidence>
<evidence type="ECO:0000256" key="8">
    <source>
        <dbReference type="ARBA" id="ARBA00022833"/>
    </source>
</evidence>
<evidence type="ECO:0000256" key="3">
    <source>
        <dbReference type="ARBA" id="ARBA00012483"/>
    </source>
</evidence>
<keyword evidence="10" id="KW-1133">Transmembrane helix</keyword>
<proteinExistence type="predicted"/>
<comment type="pathway">
    <text evidence="2">Protein modification; protein ubiquitination.</text>
</comment>
<dbReference type="InterPro" id="IPR044600">
    <property type="entry name" value="ATL1/ATL16-like"/>
</dbReference>
<protein>
    <recommendedName>
        <fullName evidence="3">RING-type E3 ubiquitin transferase</fullName>
        <ecNumber evidence="3">2.3.2.27</ecNumber>
    </recommendedName>
</protein>
<dbReference type="AlphaFoldDB" id="A0AAV5BLX2"/>
<evidence type="ECO:0000256" key="6">
    <source>
        <dbReference type="ARBA" id="ARBA00022771"/>
    </source>
</evidence>
<evidence type="ECO:0000256" key="5">
    <source>
        <dbReference type="ARBA" id="ARBA00022723"/>
    </source>
</evidence>
<reference evidence="12" key="2">
    <citation type="submission" date="2021-12" db="EMBL/GenBank/DDBJ databases">
        <title>Resequencing data analysis of finger millet.</title>
        <authorList>
            <person name="Hatakeyama M."/>
            <person name="Aluri S."/>
            <person name="Balachadran M.T."/>
            <person name="Sivarajan S.R."/>
            <person name="Poveda L."/>
            <person name="Shimizu-Inatsugi R."/>
            <person name="Schlapbach R."/>
            <person name="Sreeman S.M."/>
            <person name="Shimizu K.K."/>
        </authorList>
    </citation>
    <scope>NUCLEOTIDE SEQUENCE</scope>
</reference>
<organism evidence="12 13">
    <name type="scientific">Eleusine coracana subsp. coracana</name>
    <dbReference type="NCBI Taxonomy" id="191504"/>
    <lineage>
        <taxon>Eukaryota</taxon>
        <taxon>Viridiplantae</taxon>
        <taxon>Streptophyta</taxon>
        <taxon>Embryophyta</taxon>
        <taxon>Tracheophyta</taxon>
        <taxon>Spermatophyta</taxon>
        <taxon>Magnoliopsida</taxon>
        <taxon>Liliopsida</taxon>
        <taxon>Poales</taxon>
        <taxon>Poaceae</taxon>
        <taxon>PACMAD clade</taxon>
        <taxon>Chloridoideae</taxon>
        <taxon>Cynodonteae</taxon>
        <taxon>Eleusininae</taxon>
        <taxon>Eleusine</taxon>
    </lineage>
</organism>
<evidence type="ECO:0000313" key="12">
    <source>
        <dbReference type="EMBL" id="GJM87451.1"/>
    </source>
</evidence>
<evidence type="ECO:0000256" key="9">
    <source>
        <dbReference type="PROSITE-ProRule" id="PRU00175"/>
    </source>
</evidence>
<evidence type="ECO:0000256" key="4">
    <source>
        <dbReference type="ARBA" id="ARBA00022679"/>
    </source>
</evidence>
<dbReference type="SMART" id="SM00184">
    <property type="entry name" value="RING"/>
    <property type="match status" value="1"/>
</dbReference>
<evidence type="ECO:0000259" key="11">
    <source>
        <dbReference type="PROSITE" id="PS50089"/>
    </source>
</evidence>
<feature type="transmembrane region" description="Helical" evidence="10">
    <location>
        <begin position="51"/>
        <end position="72"/>
    </location>
</feature>
<dbReference type="Pfam" id="PF13639">
    <property type="entry name" value="zf-RING_2"/>
    <property type="match status" value="1"/>
</dbReference>
<evidence type="ECO:0000313" key="13">
    <source>
        <dbReference type="Proteomes" id="UP001054889"/>
    </source>
</evidence>
<dbReference type="InterPro" id="IPR001841">
    <property type="entry name" value="Znf_RING"/>
</dbReference>
<keyword evidence="13" id="KW-1185">Reference proteome</keyword>
<evidence type="ECO:0000256" key="1">
    <source>
        <dbReference type="ARBA" id="ARBA00000900"/>
    </source>
</evidence>
<evidence type="ECO:0000256" key="2">
    <source>
        <dbReference type="ARBA" id="ARBA00004906"/>
    </source>
</evidence>
<name>A0AAV5BLX2_ELECO</name>